<protein>
    <submittedName>
        <fullName evidence="1">Uncharacterized protein</fullName>
    </submittedName>
</protein>
<reference evidence="1 2" key="1">
    <citation type="submission" date="2018-08" db="EMBL/GenBank/DDBJ databases">
        <title>Recombination of ecologically and evolutionarily significant loci maintains genetic cohesion in the Pseudomonas syringae species complex.</title>
        <authorList>
            <person name="Dillon M."/>
            <person name="Thakur S."/>
            <person name="Almeida R.N.D."/>
            <person name="Weir B.S."/>
            <person name="Guttman D.S."/>
        </authorList>
    </citation>
    <scope>NUCLEOTIDE SEQUENCE [LARGE SCALE GENOMIC DNA]</scope>
    <source>
        <strain evidence="1 2">ICMP 9420</strain>
    </source>
</reference>
<dbReference type="EMBL" id="RBSX01000232">
    <property type="protein sequence ID" value="RMS86225.1"/>
    <property type="molecule type" value="Genomic_DNA"/>
</dbReference>
<proteinExistence type="predicted"/>
<organism evidence="1 2">
    <name type="scientific">Pseudomonas savastanoi</name>
    <name type="common">Pseudomonas syringae pv. savastanoi</name>
    <dbReference type="NCBI Taxonomy" id="29438"/>
    <lineage>
        <taxon>Bacteria</taxon>
        <taxon>Pseudomonadati</taxon>
        <taxon>Pseudomonadota</taxon>
        <taxon>Gammaproteobacteria</taxon>
        <taxon>Pseudomonadales</taxon>
        <taxon>Pseudomonadaceae</taxon>
        <taxon>Pseudomonas</taxon>
    </lineage>
</organism>
<name>A0A3M5GID2_PSESS</name>
<evidence type="ECO:0000313" key="2">
    <source>
        <dbReference type="Proteomes" id="UP000270430"/>
    </source>
</evidence>
<comment type="caution">
    <text evidence="1">The sequence shown here is derived from an EMBL/GenBank/DDBJ whole genome shotgun (WGS) entry which is preliminary data.</text>
</comment>
<evidence type="ECO:0000313" key="1">
    <source>
        <dbReference type="EMBL" id="RMS86225.1"/>
    </source>
</evidence>
<gene>
    <name evidence="1" type="ORF">ALP58_02568</name>
</gene>
<sequence>MPLTWAMALWVLVSVNPMERESRLREQIRKDALGMIIQDRWQIFVEKFLLGYSL</sequence>
<accession>A0A3M5GID2</accession>
<dbReference type="AlphaFoldDB" id="A0A3M5GID2"/>
<dbReference type="Proteomes" id="UP000270430">
    <property type="component" value="Unassembled WGS sequence"/>
</dbReference>